<dbReference type="KEGG" id="nay:HYG81_09520"/>
<feature type="compositionally biased region" description="Basic and acidic residues" evidence="1">
    <location>
        <begin position="59"/>
        <end position="70"/>
    </location>
</feature>
<evidence type="ECO:0000313" key="3">
    <source>
        <dbReference type="EMBL" id="QLK24366.1"/>
    </source>
</evidence>
<sequence>MKISDRLLCLFSGQVEERDESYVVEVPKRELRLGDVDEGQSYRIAVLSPSTESNEEAEHDSAAETERESEAATGRSSTQSHGSLEPPVEPGETRTVEIEDVGDQGDGITRVERGFVVIVSGTDKGERVRIEITQVQENVAFADVVERLDYYE</sequence>
<dbReference type="Gene3D" id="2.40.50.140">
    <property type="entry name" value="Nucleic acid-binding proteins"/>
    <property type="match status" value="1"/>
</dbReference>
<feature type="domain" description="TRAM" evidence="2">
    <location>
        <begin position="87"/>
        <end position="146"/>
    </location>
</feature>
<dbReference type="OrthoDB" id="28569at2157"/>
<dbReference type="EMBL" id="CP059154">
    <property type="protein sequence ID" value="QLK24366.1"/>
    <property type="molecule type" value="Genomic_DNA"/>
</dbReference>
<evidence type="ECO:0000256" key="1">
    <source>
        <dbReference type="SAM" id="MobiDB-lite"/>
    </source>
</evidence>
<dbReference type="Pfam" id="PF01938">
    <property type="entry name" value="TRAM"/>
    <property type="match status" value="1"/>
</dbReference>
<protein>
    <submittedName>
        <fullName evidence="3">TRAM domain-containing protein</fullName>
    </submittedName>
</protein>
<dbReference type="PROSITE" id="PS50926">
    <property type="entry name" value="TRAM"/>
    <property type="match status" value="1"/>
</dbReference>
<organism evidence="3 4">
    <name type="scientific">Natrinema zhouii</name>
    <dbReference type="NCBI Taxonomy" id="1710539"/>
    <lineage>
        <taxon>Archaea</taxon>
        <taxon>Methanobacteriati</taxon>
        <taxon>Methanobacteriota</taxon>
        <taxon>Stenosarchaea group</taxon>
        <taxon>Halobacteria</taxon>
        <taxon>Halobacteriales</taxon>
        <taxon>Natrialbaceae</taxon>
        <taxon>Natrinema</taxon>
    </lineage>
</organism>
<proteinExistence type="predicted"/>
<dbReference type="InterPro" id="IPR002792">
    <property type="entry name" value="TRAM_dom"/>
</dbReference>
<reference evidence="3 4" key="1">
    <citation type="submission" date="2020-07" db="EMBL/GenBank/DDBJ databases">
        <title>Natrinema (YPL30) sp. nov. and Haloterrigena xxxxxx (YPL8) sp. nov., isolated from a salt mine.</title>
        <authorList>
            <person name="Cui H."/>
        </authorList>
    </citation>
    <scope>NUCLEOTIDE SEQUENCE [LARGE SCALE GENOMIC DNA]</scope>
    <source>
        <strain evidence="3 4">YPL13</strain>
    </source>
</reference>
<evidence type="ECO:0000259" key="2">
    <source>
        <dbReference type="PROSITE" id="PS50926"/>
    </source>
</evidence>
<accession>A0A7D6GTB0</accession>
<dbReference type="RefSeq" id="WP_180839453.1">
    <property type="nucleotide sequence ID" value="NZ_CP059154.1"/>
</dbReference>
<name>A0A7D6GTB0_9EURY</name>
<dbReference type="AlphaFoldDB" id="A0A7D6GTB0"/>
<dbReference type="Proteomes" id="UP000510869">
    <property type="component" value="Chromosome"/>
</dbReference>
<evidence type="ECO:0000313" key="4">
    <source>
        <dbReference type="Proteomes" id="UP000510869"/>
    </source>
</evidence>
<feature type="region of interest" description="Disordered" evidence="1">
    <location>
        <begin position="43"/>
        <end position="105"/>
    </location>
</feature>
<dbReference type="SUPFAM" id="SSF50249">
    <property type="entry name" value="Nucleic acid-binding proteins"/>
    <property type="match status" value="1"/>
</dbReference>
<dbReference type="GeneID" id="56143443"/>
<dbReference type="InterPro" id="IPR012340">
    <property type="entry name" value="NA-bd_OB-fold"/>
</dbReference>
<keyword evidence="4" id="KW-1185">Reference proteome</keyword>
<gene>
    <name evidence="3" type="ORF">HYG81_09520</name>
</gene>